<feature type="non-terminal residue" evidence="1">
    <location>
        <position position="67"/>
    </location>
</feature>
<dbReference type="EMBL" id="FOGL01000007">
    <property type="protein sequence ID" value="SER65358.1"/>
    <property type="molecule type" value="Genomic_DNA"/>
</dbReference>
<sequence length="67" mass="8125">MKGESYFKTLSFQVQYIIDWSLVAKKPIVLIFLRLRRGLSYVDAWLLLDISFGKTIYSHCRFYEWNR</sequence>
<evidence type="ECO:0000313" key="1">
    <source>
        <dbReference type="EMBL" id="SER65358.1"/>
    </source>
</evidence>
<dbReference type="AlphaFoldDB" id="A0A1H9QY24"/>
<keyword evidence="2" id="KW-1185">Reference proteome</keyword>
<name>A0A1H9QY24_9BACI</name>
<organism evidence="1 2">
    <name type="scientific">Gracilibacillus ureilyticus</name>
    <dbReference type="NCBI Taxonomy" id="531814"/>
    <lineage>
        <taxon>Bacteria</taxon>
        <taxon>Bacillati</taxon>
        <taxon>Bacillota</taxon>
        <taxon>Bacilli</taxon>
        <taxon>Bacillales</taxon>
        <taxon>Bacillaceae</taxon>
        <taxon>Gracilibacillus</taxon>
    </lineage>
</organism>
<dbReference type="Proteomes" id="UP000199687">
    <property type="component" value="Unassembled WGS sequence"/>
</dbReference>
<evidence type="ECO:0000313" key="2">
    <source>
        <dbReference type="Proteomes" id="UP000199687"/>
    </source>
</evidence>
<reference evidence="1 2" key="1">
    <citation type="submission" date="2016-10" db="EMBL/GenBank/DDBJ databases">
        <authorList>
            <person name="de Groot N.N."/>
        </authorList>
    </citation>
    <scope>NUCLEOTIDE SEQUENCE [LARGE SCALE GENOMIC DNA]</scope>
    <source>
        <strain evidence="1 2">CGMCC 1.7727</strain>
    </source>
</reference>
<proteinExistence type="predicted"/>
<protein>
    <submittedName>
        <fullName evidence="1">Uncharacterized protein</fullName>
    </submittedName>
</protein>
<gene>
    <name evidence="1" type="ORF">SAMN04487944_107152</name>
</gene>
<dbReference type="STRING" id="531814.SAMN04487944_107152"/>
<accession>A0A1H9QY24</accession>